<dbReference type="EMBL" id="BLXT01002947">
    <property type="protein sequence ID" value="GFN99109.1"/>
    <property type="molecule type" value="Genomic_DNA"/>
</dbReference>
<sequence length="101" mass="10999">MQVHFRCQFTQGDVAGQEGVIQSISPSRLLAGSQLLRYRSELNLGTSAKTDHFRSRPGGPRRSDVTDTGSRENAALVSHKDCRWGAEGGGRKDGLERGEEA</sequence>
<evidence type="ECO:0000313" key="3">
    <source>
        <dbReference type="Proteomes" id="UP000735302"/>
    </source>
</evidence>
<dbReference type="AlphaFoldDB" id="A0AAV3ZTE7"/>
<accession>A0AAV3ZTE7</accession>
<name>A0AAV3ZTE7_9GAST</name>
<evidence type="ECO:0000256" key="1">
    <source>
        <dbReference type="SAM" id="MobiDB-lite"/>
    </source>
</evidence>
<keyword evidence="3" id="KW-1185">Reference proteome</keyword>
<dbReference type="Proteomes" id="UP000735302">
    <property type="component" value="Unassembled WGS sequence"/>
</dbReference>
<comment type="caution">
    <text evidence="2">The sequence shown here is derived from an EMBL/GenBank/DDBJ whole genome shotgun (WGS) entry which is preliminary data.</text>
</comment>
<proteinExistence type="predicted"/>
<protein>
    <submittedName>
        <fullName evidence="2">Uncharacterized protein</fullName>
    </submittedName>
</protein>
<evidence type="ECO:0000313" key="2">
    <source>
        <dbReference type="EMBL" id="GFN99109.1"/>
    </source>
</evidence>
<feature type="compositionally biased region" description="Basic and acidic residues" evidence="1">
    <location>
        <begin position="78"/>
        <end position="101"/>
    </location>
</feature>
<reference evidence="2 3" key="1">
    <citation type="journal article" date="2021" name="Elife">
        <title>Chloroplast acquisition without the gene transfer in kleptoplastic sea slugs, Plakobranchus ocellatus.</title>
        <authorList>
            <person name="Maeda T."/>
            <person name="Takahashi S."/>
            <person name="Yoshida T."/>
            <person name="Shimamura S."/>
            <person name="Takaki Y."/>
            <person name="Nagai Y."/>
            <person name="Toyoda A."/>
            <person name="Suzuki Y."/>
            <person name="Arimoto A."/>
            <person name="Ishii H."/>
            <person name="Satoh N."/>
            <person name="Nishiyama T."/>
            <person name="Hasebe M."/>
            <person name="Maruyama T."/>
            <person name="Minagawa J."/>
            <person name="Obokata J."/>
            <person name="Shigenobu S."/>
        </authorList>
    </citation>
    <scope>NUCLEOTIDE SEQUENCE [LARGE SCALE GENOMIC DNA]</scope>
</reference>
<organism evidence="2 3">
    <name type="scientific">Plakobranchus ocellatus</name>
    <dbReference type="NCBI Taxonomy" id="259542"/>
    <lineage>
        <taxon>Eukaryota</taxon>
        <taxon>Metazoa</taxon>
        <taxon>Spiralia</taxon>
        <taxon>Lophotrochozoa</taxon>
        <taxon>Mollusca</taxon>
        <taxon>Gastropoda</taxon>
        <taxon>Heterobranchia</taxon>
        <taxon>Euthyneura</taxon>
        <taxon>Panpulmonata</taxon>
        <taxon>Sacoglossa</taxon>
        <taxon>Placobranchoidea</taxon>
        <taxon>Plakobranchidae</taxon>
        <taxon>Plakobranchus</taxon>
    </lineage>
</organism>
<feature type="region of interest" description="Disordered" evidence="1">
    <location>
        <begin position="46"/>
        <end position="101"/>
    </location>
</feature>
<gene>
    <name evidence="2" type="ORF">PoB_002561500</name>
</gene>